<dbReference type="SUPFAM" id="SSF46934">
    <property type="entry name" value="UBA-like"/>
    <property type="match status" value="1"/>
</dbReference>
<sequence length="438" mass="46304">MLVVVDRISNLILQTFLQLSSYCPNQTEAFLALTSSYIIYWGTLEANCVENKSAGLIMFCISRNAIRSATGSAPFHTSRALNAELKASIKLIAEIRKITDNQTSFTKAKEALLATNNDLNSALEWLEKDNIASGAKKAAKVASRIANDGLVGIFVLADGGSQSGSSDLITPVRAAMVEVNCETDFVARNEIFSKLVADIAHTTAYLAETPSESQALSKPGLISPFPIEVLADAPLVRAPTDSAVPPDPSTTISSAIQDATSKLGEKISLRRACSFVGPALPPSSNIGLRAGSYLHLSGNQSQTGKIGALVALALKSNRLPKFITTRDADTRALARALARQIVGLGADRVGDAGLSQTGGDASSTALYEQPFMMQPGGGTDESVRTALNSWAREKGLASGGQDNEGVEVIEFVKWTAGEGIEKQEPEGGFAEEVRRLSS</sequence>
<dbReference type="InterPro" id="IPR001816">
    <property type="entry name" value="Transl_elong_EFTs/EF1B"/>
</dbReference>
<gene>
    <name evidence="6" type="primary">TSF1</name>
    <name evidence="9" type="ORF">AG1IA_06535</name>
</gene>
<organism evidence="9 10">
    <name type="scientific">Thanatephorus cucumeris (strain AG1-IA)</name>
    <name type="common">Rice sheath blight fungus</name>
    <name type="synonym">Rhizoctonia solani</name>
    <dbReference type="NCBI Taxonomy" id="983506"/>
    <lineage>
        <taxon>Eukaryota</taxon>
        <taxon>Fungi</taxon>
        <taxon>Dikarya</taxon>
        <taxon>Basidiomycota</taxon>
        <taxon>Agaricomycotina</taxon>
        <taxon>Agaricomycetes</taxon>
        <taxon>Cantharellales</taxon>
        <taxon>Ceratobasidiaceae</taxon>
        <taxon>Rhizoctonia</taxon>
        <taxon>Rhizoctonia solani AG-1</taxon>
    </lineage>
</organism>
<dbReference type="InterPro" id="IPR014039">
    <property type="entry name" value="Transl_elong_EFTs/EF1B_dimer"/>
</dbReference>
<reference evidence="9 10" key="1">
    <citation type="journal article" date="2013" name="Nat. Commun.">
        <title>The evolution and pathogenic mechanisms of the rice sheath blight pathogen.</title>
        <authorList>
            <person name="Zheng A."/>
            <person name="Lin R."/>
            <person name="Xu L."/>
            <person name="Qin P."/>
            <person name="Tang C."/>
            <person name="Ai P."/>
            <person name="Zhang D."/>
            <person name="Liu Y."/>
            <person name="Sun Z."/>
            <person name="Feng H."/>
            <person name="Wang Y."/>
            <person name="Chen Y."/>
            <person name="Liang X."/>
            <person name="Fu R."/>
            <person name="Li Q."/>
            <person name="Zhang J."/>
            <person name="Yu X."/>
            <person name="Xie Z."/>
            <person name="Ding L."/>
            <person name="Guan P."/>
            <person name="Tang J."/>
            <person name="Liang Y."/>
            <person name="Wang S."/>
            <person name="Deng Q."/>
            <person name="Li S."/>
            <person name="Zhu J."/>
            <person name="Wang L."/>
            <person name="Liu H."/>
            <person name="Li P."/>
        </authorList>
    </citation>
    <scope>NUCLEOTIDE SEQUENCE [LARGE SCALE GENOMIC DNA]</scope>
    <source>
        <strain evidence="10">AG-1 IA</strain>
    </source>
</reference>
<protein>
    <recommendedName>
        <fullName evidence="6">Elongation factor Ts, mitochondrial</fullName>
        <shortName evidence="6">EF-Ts</shortName>
        <shortName evidence="6">EF-TsMt</shortName>
    </recommendedName>
</protein>
<keyword evidence="4" id="KW-0809">Transit peptide</keyword>
<evidence type="ECO:0000256" key="2">
    <source>
        <dbReference type="ARBA" id="ARBA00022768"/>
    </source>
</evidence>
<dbReference type="GO" id="GO:0003746">
    <property type="term" value="F:translation elongation factor activity"/>
    <property type="evidence" value="ECO:0007669"/>
    <property type="project" value="UniProtKB-UniRule"/>
</dbReference>
<evidence type="ECO:0000256" key="1">
    <source>
        <dbReference type="ARBA" id="ARBA00005532"/>
    </source>
</evidence>
<feature type="domain" description="Translation elongation factor EFTs/EF1B dimerisation" evidence="8">
    <location>
        <begin position="174"/>
        <end position="343"/>
    </location>
</feature>
<evidence type="ECO:0000256" key="5">
    <source>
        <dbReference type="ARBA" id="ARBA00023128"/>
    </source>
</evidence>
<dbReference type="GO" id="GO:0070125">
    <property type="term" value="P:mitochondrial translational elongation"/>
    <property type="evidence" value="ECO:0007669"/>
    <property type="project" value="TreeGrafter"/>
</dbReference>
<comment type="subcellular location">
    <subcellularLocation>
        <location evidence="6">Mitochondrion</location>
    </subcellularLocation>
</comment>
<dbReference type="Gene3D" id="1.10.8.10">
    <property type="entry name" value="DNA helicase RuvA subunit, C-terminal domain"/>
    <property type="match status" value="1"/>
</dbReference>
<dbReference type="HAMAP" id="MF_00050">
    <property type="entry name" value="EF_Ts"/>
    <property type="match status" value="1"/>
</dbReference>
<dbReference type="STRING" id="983506.L8WRM5"/>
<comment type="similarity">
    <text evidence="1 6">Belongs to the EF-Ts family.</text>
</comment>
<keyword evidence="5 6" id="KW-0496">Mitochondrion</keyword>
<dbReference type="PANTHER" id="PTHR11741">
    <property type="entry name" value="ELONGATION FACTOR TS"/>
    <property type="match status" value="1"/>
</dbReference>
<dbReference type="InterPro" id="IPR036402">
    <property type="entry name" value="EF-Ts_dimer_sf"/>
</dbReference>
<comment type="caution">
    <text evidence="9">The sequence shown here is derived from an EMBL/GenBank/DDBJ whole genome shotgun (WGS) entry which is preliminary data.</text>
</comment>
<dbReference type="HOGENOM" id="CLU_047155_4_1_1"/>
<dbReference type="InterPro" id="IPR018101">
    <property type="entry name" value="Transl_elong_Ts_CS"/>
</dbReference>
<evidence type="ECO:0000256" key="7">
    <source>
        <dbReference type="SAM" id="MobiDB-lite"/>
    </source>
</evidence>
<keyword evidence="3 6" id="KW-0648">Protein biosynthesis</keyword>
<evidence type="ECO:0000313" key="9">
    <source>
        <dbReference type="EMBL" id="ELU39437.1"/>
    </source>
</evidence>
<dbReference type="EMBL" id="AFRT01001769">
    <property type="protein sequence ID" value="ELU39437.1"/>
    <property type="molecule type" value="Genomic_DNA"/>
</dbReference>
<evidence type="ECO:0000256" key="6">
    <source>
        <dbReference type="HAMAP-Rule" id="MF_03135"/>
    </source>
</evidence>
<dbReference type="PROSITE" id="PS01127">
    <property type="entry name" value="EF_TS_2"/>
    <property type="match status" value="1"/>
</dbReference>
<evidence type="ECO:0000256" key="3">
    <source>
        <dbReference type="ARBA" id="ARBA00022917"/>
    </source>
</evidence>
<accession>L8WRM5</accession>
<dbReference type="OMA" id="FAKWTVG"/>
<comment type="function">
    <text evidence="6">Associates with the EF-Tu.GDP complex and induces the exchange of GDP to GTP. It remains bound to the aminoacyl-tRNA.EF-Tu.GTP complex up to the GTP hydrolysis stage on the ribosome.</text>
</comment>
<evidence type="ECO:0000259" key="8">
    <source>
        <dbReference type="Pfam" id="PF00889"/>
    </source>
</evidence>
<keyword evidence="2 6" id="KW-0251">Elongation factor</keyword>
<dbReference type="PANTHER" id="PTHR11741:SF0">
    <property type="entry name" value="ELONGATION FACTOR TS, MITOCHONDRIAL"/>
    <property type="match status" value="1"/>
</dbReference>
<dbReference type="GO" id="GO:0005739">
    <property type="term" value="C:mitochondrion"/>
    <property type="evidence" value="ECO:0007669"/>
    <property type="project" value="UniProtKB-SubCell"/>
</dbReference>
<dbReference type="Pfam" id="PF00889">
    <property type="entry name" value="EF_TS"/>
    <property type="match status" value="1"/>
</dbReference>
<evidence type="ECO:0000256" key="4">
    <source>
        <dbReference type="ARBA" id="ARBA00022946"/>
    </source>
</evidence>
<dbReference type="Gene3D" id="3.30.479.20">
    <property type="entry name" value="Elongation factor Ts, dimerisation domain"/>
    <property type="match status" value="2"/>
</dbReference>
<dbReference type="OrthoDB" id="277235at2759"/>
<dbReference type="AlphaFoldDB" id="L8WRM5"/>
<proteinExistence type="inferred from homology"/>
<feature type="region of interest" description="Disordered" evidence="7">
    <location>
        <begin position="419"/>
        <end position="438"/>
    </location>
</feature>
<dbReference type="InterPro" id="IPR009060">
    <property type="entry name" value="UBA-like_sf"/>
</dbReference>
<keyword evidence="10" id="KW-1185">Reference proteome</keyword>
<name>L8WRM5_THACA</name>
<dbReference type="SUPFAM" id="SSF54713">
    <property type="entry name" value="Elongation factor Ts (EF-Ts), dimerisation domain"/>
    <property type="match status" value="2"/>
</dbReference>
<dbReference type="Proteomes" id="UP000011668">
    <property type="component" value="Unassembled WGS sequence"/>
</dbReference>
<evidence type="ECO:0000313" key="10">
    <source>
        <dbReference type="Proteomes" id="UP000011668"/>
    </source>
</evidence>